<dbReference type="Proteomes" id="UP000605992">
    <property type="component" value="Unassembled WGS sequence"/>
</dbReference>
<evidence type="ECO:0000313" key="2">
    <source>
        <dbReference type="Proteomes" id="UP000605992"/>
    </source>
</evidence>
<sequence>MDDLAKLAASVTEFASASSMTLVPAVPEGGCGGEVFLGPGKVDLPGFLAMAHKLGGNALYMEAAPFDPADVEDPSADLAERKGQVGQIEVAFAANGIVHFWQQRAAWYAEWQQGALDQTLSRVHLDKETGLTDEDRERPDDKERAQLYDEERELIGKQVEMLLANSDFRAARGSARRRASWLALSGDSSEKPSWTAIDTACEQAEEMARVRYAELARRFDELAAELLADPEYQQTRAASARKQVVERFLIARADGFSAPVYVRDELHARAQQLGKSSGTKGGLF</sequence>
<evidence type="ECO:0000313" key="1">
    <source>
        <dbReference type="EMBL" id="GII59401.1"/>
    </source>
</evidence>
<name>A0A8J4DFD3_9ACTN</name>
<dbReference type="RefSeq" id="WP_203949462.1">
    <property type="nucleotide sequence ID" value="NZ_BOOR01000085.1"/>
</dbReference>
<comment type="caution">
    <text evidence="1">The sequence shown here is derived from an EMBL/GenBank/DDBJ whole genome shotgun (WGS) entry which is preliminary data.</text>
</comment>
<gene>
    <name evidence="1" type="ORF">Pth03_77900</name>
</gene>
<dbReference type="EMBL" id="BOOR01000085">
    <property type="protein sequence ID" value="GII59401.1"/>
    <property type="molecule type" value="Genomic_DNA"/>
</dbReference>
<proteinExistence type="predicted"/>
<accession>A0A8J4DFD3</accession>
<organism evidence="1 2">
    <name type="scientific">Planotetraspora thailandica</name>
    <dbReference type="NCBI Taxonomy" id="487172"/>
    <lineage>
        <taxon>Bacteria</taxon>
        <taxon>Bacillati</taxon>
        <taxon>Actinomycetota</taxon>
        <taxon>Actinomycetes</taxon>
        <taxon>Streptosporangiales</taxon>
        <taxon>Streptosporangiaceae</taxon>
        <taxon>Planotetraspora</taxon>
    </lineage>
</organism>
<reference evidence="1" key="1">
    <citation type="submission" date="2021-01" db="EMBL/GenBank/DDBJ databases">
        <title>Whole genome shotgun sequence of Planotetraspora thailandica NBRC 104271.</title>
        <authorList>
            <person name="Komaki H."/>
            <person name="Tamura T."/>
        </authorList>
    </citation>
    <scope>NUCLEOTIDE SEQUENCE</scope>
    <source>
        <strain evidence="1">NBRC 104271</strain>
    </source>
</reference>
<protein>
    <submittedName>
        <fullName evidence="1">Uncharacterized protein</fullName>
    </submittedName>
</protein>
<dbReference type="AlphaFoldDB" id="A0A8J4DFD3"/>
<keyword evidence="2" id="KW-1185">Reference proteome</keyword>